<feature type="domain" description="Response regulatory" evidence="4">
    <location>
        <begin position="2"/>
        <end position="74"/>
    </location>
</feature>
<dbReference type="PANTHER" id="PTHR45339:SF1">
    <property type="entry name" value="HYBRID SIGNAL TRANSDUCTION HISTIDINE KINASE J"/>
    <property type="match status" value="1"/>
</dbReference>
<keyword evidence="1 3" id="KW-0597">Phosphoprotein</keyword>
<dbReference type="Pfam" id="PF00072">
    <property type="entry name" value="Response_reg"/>
    <property type="match status" value="1"/>
</dbReference>
<evidence type="ECO:0000259" key="4">
    <source>
        <dbReference type="PROSITE" id="PS50110"/>
    </source>
</evidence>
<dbReference type="SMART" id="SM00448">
    <property type="entry name" value="REC"/>
    <property type="match status" value="1"/>
</dbReference>
<name>A0A398CE90_9BACL</name>
<dbReference type="RefSeq" id="WP_119152741.1">
    <property type="nucleotide sequence ID" value="NZ_QXJM01000064.1"/>
</dbReference>
<dbReference type="AlphaFoldDB" id="A0A398CE90"/>
<accession>A0A398CE90</accession>
<dbReference type="Gene3D" id="3.40.50.2300">
    <property type="match status" value="1"/>
</dbReference>
<dbReference type="GO" id="GO:0000160">
    <property type="term" value="P:phosphorelay signal transduction system"/>
    <property type="evidence" value="ECO:0007669"/>
    <property type="project" value="UniProtKB-KW"/>
</dbReference>
<evidence type="ECO:0000313" key="6">
    <source>
        <dbReference type="Proteomes" id="UP000266340"/>
    </source>
</evidence>
<organism evidence="5 6">
    <name type="scientific">Cohnella faecalis</name>
    <dbReference type="NCBI Taxonomy" id="2315694"/>
    <lineage>
        <taxon>Bacteria</taxon>
        <taxon>Bacillati</taxon>
        <taxon>Bacillota</taxon>
        <taxon>Bacilli</taxon>
        <taxon>Bacillales</taxon>
        <taxon>Paenibacillaceae</taxon>
        <taxon>Cohnella</taxon>
    </lineage>
</organism>
<evidence type="ECO:0000256" key="3">
    <source>
        <dbReference type="PROSITE-ProRule" id="PRU00169"/>
    </source>
</evidence>
<sequence length="74" mass="8697">MRILVAEDNKINQKFIEFILKKLGYEIDMVHNGIEVLKLMETNTYDVILMDVQMPEMDGFEATSIIKSRPEHIR</sequence>
<reference evidence="5 6" key="1">
    <citation type="submission" date="2018-09" db="EMBL/GenBank/DDBJ databases">
        <title>Cohnella cavernae sp. nov., isolated from a karst cave.</title>
        <authorList>
            <person name="Zhu H."/>
        </authorList>
    </citation>
    <scope>NUCLEOTIDE SEQUENCE [LARGE SCALE GENOMIC DNA]</scope>
    <source>
        <strain evidence="5 6">K2E09-144</strain>
    </source>
</reference>
<evidence type="ECO:0000256" key="1">
    <source>
        <dbReference type="ARBA" id="ARBA00022553"/>
    </source>
</evidence>
<evidence type="ECO:0000313" key="5">
    <source>
        <dbReference type="EMBL" id="RIE00172.1"/>
    </source>
</evidence>
<gene>
    <name evidence="5" type="ORF">D3H35_30130</name>
</gene>
<protein>
    <submittedName>
        <fullName evidence="5">Response regulator</fullName>
    </submittedName>
</protein>
<dbReference type="CDD" id="cd17546">
    <property type="entry name" value="REC_hyHK_CKI1_RcsC-like"/>
    <property type="match status" value="1"/>
</dbReference>
<dbReference type="PROSITE" id="PS50110">
    <property type="entry name" value="RESPONSE_REGULATORY"/>
    <property type="match status" value="1"/>
</dbReference>
<dbReference type="InterPro" id="IPR001789">
    <property type="entry name" value="Sig_transdc_resp-reg_receiver"/>
</dbReference>
<dbReference type="EMBL" id="QXJM01000064">
    <property type="protein sequence ID" value="RIE00172.1"/>
    <property type="molecule type" value="Genomic_DNA"/>
</dbReference>
<evidence type="ECO:0000256" key="2">
    <source>
        <dbReference type="ARBA" id="ARBA00023012"/>
    </source>
</evidence>
<dbReference type="InterPro" id="IPR011006">
    <property type="entry name" value="CheY-like_superfamily"/>
</dbReference>
<keyword evidence="2" id="KW-0902">Two-component regulatory system</keyword>
<dbReference type="OrthoDB" id="9790669at2"/>
<feature type="modified residue" description="4-aspartylphosphate" evidence="3">
    <location>
        <position position="51"/>
    </location>
</feature>
<proteinExistence type="predicted"/>
<dbReference type="Proteomes" id="UP000266340">
    <property type="component" value="Unassembled WGS sequence"/>
</dbReference>
<dbReference type="PANTHER" id="PTHR45339">
    <property type="entry name" value="HYBRID SIGNAL TRANSDUCTION HISTIDINE KINASE J"/>
    <property type="match status" value="1"/>
</dbReference>
<comment type="caution">
    <text evidence="5">The sequence shown here is derived from an EMBL/GenBank/DDBJ whole genome shotgun (WGS) entry which is preliminary data.</text>
</comment>
<dbReference type="SUPFAM" id="SSF52172">
    <property type="entry name" value="CheY-like"/>
    <property type="match status" value="1"/>
</dbReference>
<keyword evidence="6" id="KW-1185">Reference proteome</keyword>